<sequence>MSLLRQIRRGFKAFVLRSSPKISEDTVVSVAYHGRPENVGDESQISDVVGVSAVQEKPEDSPVSAAAPSSYGTVTSVDSSQRASAYSQALIRIPKFNTKAANGFSRKENPFWSQTARSFCVLAVSLGALYIGKLAAIVITLCFLLVFKYLKRDLHIDNSRKSTRGRNLIHHVNRTYEIACRAPDMMHPNCYKSVLLDKHLYNNSALSVKFPTKDVTLPKLTDSSEGLLVKKSSQDITHKKRAQLKRFNHTKPPAPSVSPCDDRVTDTCSDESSSLSWLKRTGSSNSGSSTAESSTTIGSPTDLRAQGEFKTRTILRPRWKLGKSRSVNSLSQDSEPGTMVGMQTPMDLNDSNESKSEVALRQKWKFGKSRSVHPSSQYPKPEIMGGFLSVKNVSDSSKSILNSSLLKKLKISSRASVSKDIRKENAAKLMYDPEKPTDSFCNETEQTERGSFPKPPKTKVESFSPDASNRNVNVSLNIPLPKMDRISQNEAAASTSLVVKEKSEKRVSAKAAVELRQRTEVPFHSLCKNTSAAPIQRSDELENYGVSSYNALLRPVAPKKSGELKQHIAVTTAMAWLTSGLAIVTGGLPMGRAVVVVGLVYYWHLVSICRKIRKASKKS</sequence>
<feature type="compositionally biased region" description="Low complexity" evidence="1">
    <location>
        <begin position="281"/>
        <end position="299"/>
    </location>
</feature>
<keyword evidence="2" id="KW-0472">Membrane</keyword>
<feature type="region of interest" description="Disordered" evidence="1">
    <location>
        <begin position="275"/>
        <end position="307"/>
    </location>
</feature>
<evidence type="ECO:0000313" key="4">
    <source>
        <dbReference type="Proteomes" id="UP000825935"/>
    </source>
</evidence>
<proteinExistence type="predicted"/>
<comment type="caution">
    <text evidence="3">The sequence shown here is derived from an EMBL/GenBank/DDBJ whole genome shotgun (WGS) entry which is preliminary data.</text>
</comment>
<feature type="region of interest" description="Disordered" evidence="1">
    <location>
        <begin position="432"/>
        <end position="468"/>
    </location>
</feature>
<dbReference type="EMBL" id="CM035432">
    <property type="protein sequence ID" value="KAH7295428.1"/>
    <property type="molecule type" value="Genomic_DNA"/>
</dbReference>
<feature type="transmembrane region" description="Helical" evidence="2">
    <location>
        <begin position="590"/>
        <end position="609"/>
    </location>
</feature>
<organism evidence="3 4">
    <name type="scientific">Ceratopteris richardii</name>
    <name type="common">Triangle waterfern</name>
    <dbReference type="NCBI Taxonomy" id="49495"/>
    <lineage>
        <taxon>Eukaryota</taxon>
        <taxon>Viridiplantae</taxon>
        <taxon>Streptophyta</taxon>
        <taxon>Embryophyta</taxon>
        <taxon>Tracheophyta</taxon>
        <taxon>Polypodiopsida</taxon>
        <taxon>Polypodiidae</taxon>
        <taxon>Polypodiales</taxon>
        <taxon>Pteridineae</taxon>
        <taxon>Pteridaceae</taxon>
        <taxon>Parkerioideae</taxon>
        <taxon>Ceratopteris</taxon>
    </lineage>
</organism>
<keyword evidence="4" id="KW-1185">Reference proteome</keyword>
<evidence type="ECO:0000256" key="1">
    <source>
        <dbReference type="SAM" id="MobiDB-lite"/>
    </source>
</evidence>
<evidence type="ECO:0000313" key="3">
    <source>
        <dbReference type="EMBL" id="KAH7295428.1"/>
    </source>
</evidence>
<accession>A0A8T2RIM1</accession>
<gene>
    <name evidence="3" type="ORF">KP509_27G047000</name>
</gene>
<name>A0A8T2RIM1_CERRI</name>
<feature type="transmembrane region" description="Helical" evidence="2">
    <location>
        <begin position="127"/>
        <end position="150"/>
    </location>
</feature>
<evidence type="ECO:0000256" key="2">
    <source>
        <dbReference type="SAM" id="Phobius"/>
    </source>
</evidence>
<dbReference type="AlphaFoldDB" id="A0A8T2RIM1"/>
<keyword evidence="2" id="KW-0812">Transmembrane</keyword>
<protein>
    <submittedName>
        <fullName evidence="3">Uncharacterized protein</fullName>
    </submittedName>
</protein>
<reference evidence="3 4" key="1">
    <citation type="submission" date="2021-08" db="EMBL/GenBank/DDBJ databases">
        <title>WGS assembly of Ceratopteris richardii.</title>
        <authorList>
            <person name="Marchant D.B."/>
            <person name="Chen G."/>
            <person name="Jenkins J."/>
            <person name="Shu S."/>
            <person name="Leebens-Mack J."/>
            <person name="Grimwood J."/>
            <person name="Schmutz J."/>
            <person name="Soltis P."/>
            <person name="Soltis D."/>
            <person name="Chen Z.-H."/>
        </authorList>
    </citation>
    <scope>NUCLEOTIDE SEQUENCE [LARGE SCALE GENOMIC DNA]</scope>
    <source>
        <strain evidence="3">Whitten #5841</strain>
        <tissue evidence="3">Leaf</tissue>
    </source>
</reference>
<keyword evidence="2" id="KW-1133">Transmembrane helix</keyword>
<dbReference type="Proteomes" id="UP000825935">
    <property type="component" value="Chromosome 27"/>
</dbReference>